<proteinExistence type="predicted"/>
<evidence type="ECO:0000313" key="4">
    <source>
        <dbReference type="EMBL" id="CAG5131279.1"/>
    </source>
</evidence>
<evidence type="ECO:0000256" key="1">
    <source>
        <dbReference type="ARBA" id="ARBA00022614"/>
    </source>
</evidence>
<name>A0A8S3ZPH2_9EUPU</name>
<dbReference type="Proteomes" id="UP000678393">
    <property type="component" value="Unassembled WGS sequence"/>
</dbReference>
<reference evidence="4" key="1">
    <citation type="submission" date="2021-04" db="EMBL/GenBank/DDBJ databases">
        <authorList>
            <consortium name="Molecular Ecology Group"/>
        </authorList>
    </citation>
    <scope>NUCLEOTIDE SEQUENCE</scope>
</reference>
<dbReference type="SUPFAM" id="SSF52058">
    <property type="entry name" value="L domain-like"/>
    <property type="match status" value="1"/>
</dbReference>
<comment type="caution">
    <text evidence="4">The sequence shown here is derived from an EMBL/GenBank/DDBJ whole genome shotgun (WGS) entry which is preliminary data.</text>
</comment>
<gene>
    <name evidence="4" type="ORF">CUNI_LOCUS16837</name>
</gene>
<sequence length="280" mass="31461">MEVLDYIMDVHLRNFISQKWHILLLLYVQISWYNTAVLAQRTYQASSSNSEPSNAIQNCSVGLMQSCPCNTTGLYCTSLNLTVVPDVTVKTITHLDLTGNAISRLENASFLELEFLVTLCLGHNRINFIDPQAFSNLYRLETLNLENNEITSLDPSGRTFQHLVSLKLLNLQDNKITKVNKYSFITMATFGTMPATVNLENNPILCDCDIWALKQWRQTREVSRVVIKLNCSDINRSYLEVPESTFGSCNASTDGIFSGETLCPICVNVDTNNKCNLQGP</sequence>
<dbReference type="Pfam" id="PF13855">
    <property type="entry name" value="LRR_8"/>
    <property type="match status" value="1"/>
</dbReference>
<keyword evidence="1" id="KW-0433">Leucine-rich repeat</keyword>
<keyword evidence="5" id="KW-1185">Reference proteome</keyword>
<accession>A0A8S3ZPH2</accession>
<dbReference type="InterPro" id="IPR003591">
    <property type="entry name" value="Leu-rich_rpt_typical-subtyp"/>
</dbReference>
<feature type="non-terminal residue" evidence="4">
    <location>
        <position position="280"/>
    </location>
</feature>
<dbReference type="InterPro" id="IPR001611">
    <property type="entry name" value="Leu-rich_rpt"/>
</dbReference>
<dbReference type="GO" id="GO:0005886">
    <property type="term" value="C:plasma membrane"/>
    <property type="evidence" value="ECO:0007669"/>
    <property type="project" value="TreeGrafter"/>
</dbReference>
<dbReference type="PANTHER" id="PTHR24369">
    <property type="entry name" value="ANTIGEN BSP, PUTATIVE-RELATED"/>
    <property type="match status" value="1"/>
</dbReference>
<evidence type="ECO:0000256" key="3">
    <source>
        <dbReference type="ARBA" id="ARBA00022737"/>
    </source>
</evidence>
<dbReference type="OrthoDB" id="10008953at2759"/>
<dbReference type="Gene3D" id="3.80.10.10">
    <property type="entry name" value="Ribonuclease Inhibitor"/>
    <property type="match status" value="2"/>
</dbReference>
<dbReference type="EMBL" id="CAJHNH020004557">
    <property type="protein sequence ID" value="CAG5131279.1"/>
    <property type="molecule type" value="Genomic_DNA"/>
</dbReference>
<dbReference type="AlphaFoldDB" id="A0A8S3ZPH2"/>
<dbReference type="SMART" id="SM00369">
    <property type="entry name" value="LRR_TYP"/>
    <property type="match status" value="4"/>
</dbReference>
<evidence type="ECO:0000256" key="2">
    <source>
        <dbReference type="ARBA" id="ARBA00022729"/>
    </source>
</evidence>
<dbReference type="PANTHER" id="PTHR24369:SF210">
    <property type="entry name" value="CHAOPTIN-RELATED"/>
    <property type="match status" value="1"/>
</dbReference>
<dbReference type="InterPro" id="IPR050541">
    <property type="entry name" value="LRR_TM_domain-containing"/>
</dbReference>
<organism evidence="4 5">
    <name type="scientific">Candidula unifasciata</name>
    <dbReference type="NCBI Taxonomy" id="100452"/>
    <lineage>
        <taxon>Eukaryota</taxon>
        <taxon>Metazoa</taxon>
        <taxon>Spiralia</taxon>
        <taxon>Lophotrochozoa</taxon>
        <taxon>Mollusca</taxon>
        <taxon>Gastropoda</taxon>
        <taxon>Heterobranchia</taxon>
        <taxon>Euthyneura</taxon>
        <taxon>Panpulmonata</taxon>
        <taxon>Eupulmonata</taxon>
        <taxon>Stylommatophora</taxon>
        <taxon>Helicina</taxon>
        <taxon>Helicoidea</taxon>
        <taxon>Geomitridae</taxon>
        <taxon>Candidula</taxon>
    </lineage>
</organism>
<protein>
    <submittedName>
        <fullName evidence="4">Uncharacterized protein</fullName>
    </submittedName>
</protein>
<keyword evidence="3" id="KW-0677">Repeat</keyword>
<dbReference type="InterPro" id="IPR032675">
    <property type="entry name" value="LRR_dom_sf"/>
</dbReference>
<dbReference type="PROSITE" id="PS51450">
    <property type="entry name" value="LRR"/>
    <property type="match status" value="3"/>
</dbReference>
<keyword evidence="2" id="KW-0732">Signal</keyword>
<evidence type="ECO:0000313" key="5">
    <source>
        <dbReference type="Proteomes" id="UP000678393"/>
    </source>
</evidence>